<keyword evidence="2" id="KW-1185">Reference proteome</keyword>
<evidence type="ECO:0000313" key="1">
    <source>
        <dbReference type="EMBL" id="CAK7330909.1"/>
    </source>
</evidence>
<evidence type="ECO:0000313" key="2">
    <source>
        <dbReference type="Proteomes" id="UP001314170"/>
    </source>
</evidence>
<reference evidence="1 2" key="1">
    <citation type="submission" date="2024-01" db="EMBL/GenBank/DDBJ databases">
        <authorList>
            <person name="Waweru B."/>
        </authorList>
    </citation>
    <scope>NUCLEOTIDE SEQUENCE [LARGE SCALE GENOMIC DNA]</scope>
</reference>
<dbReference type="Proteomes" id="UP001314170">
    <property type="component" value="Unassembled WGS sequence"/>
</dbReference>
<name>A0AAV1RBZ3_9ROSI</name>
<accession>A0AAV1RBZ3</accession>
<gene>
    <name evidence="1" type="ORF">DCAF_LOCUS8200</name>
</gene>
<sequence length="55" mass="5943">MAPLWTYKLQELDMPTLPLRYSCVGMSHLCRLGTASVCVSVNDPVSASKGSSKNV</sequence>
<proteinExistence type="predicted"/>
<dbReference type="AlphaFoldDB" id="A0AAV1RBZ3"/>
<comment type="caution">
    <text evidence="1">The sequence shown here is derived from an EMBL/GenBank/DDBJ whole genome shotgun (WGS) entry which is preliminary data.</text>
</comment>
<organism evidence="1 2">
    <name type="scientific">Dovyalis caffra</name>
    <dbReference type="NCBI Taxonomy" id="77055"/>
    <lineage>
        <taxon>Eukaryota</taxon>
        <taxon>Viridiplantae</taxon>
        <taxon>Streptophyta</taxon>
        <taxon>Embryophyta</taxon>
        <taxon>Tracheophyta</taxon>
        <taxon>Spermatophyta</taxon>
        <taxon>Magnoliopsida</taxon>
        <taxon>eudicotyledons</taxon>
        <taxon>Gunneridae</taxon>
        <taxon>Pentapetalae</taxon>
        <taxon>rosids</taxon>
        <taxon>fabids</taxon>
        <taxon>Malpighiales</taxon>
        <taxon>Salicaceae</taxon>
        <taxon>Flacourtieae</taxon>
        <taxon>Dovyalis</taxon>
    </lineage>
</organism>
<protein>
    <submittedName>
        <fullName evidence="1">Uncharacterized protein</fullName>
    </submittedName>
</protein>
<dbReference type="EMBL" id="CAWUPB010000913">
    <property type="protein sequence ID" value="CAK7330909.1"/>
    <property type="molecule type" value="Genomic_DNA"/>
</dbReference>